<accession>A0A8J5K175</accession>
<dbReference type="AlphaFoldDB" id="A0A8J5K175"/>
<keyword evidence="1" id="KW-0472">Membrane</keyword>
<comment type="caution">
    <text evidence="2">The sequence shown here is derived from an EMBL/GenBank/DDBJ whole genome shotgun (WGS) entry which is preliminary data.</text>
</comment>
<name>A0A8J5K175_HOMAM</name>
<evidence type="ECO:0000256" key="1">
    <source>
        <dbReference type="SAM" id="Phobius"/>
    </source>
</evidence>
<organism evidence="2 3">
    <name type="scientific">Homarus americanus</name>
    <name type="common">American lobster</name>
    <dbReference type="NCBI Taxonomy" id="6706"/>
    <lineage>
        <taxon>Eukaryota</taxon>
        <taxon>Metazoa</taxon>
        <taxon>Ecdysozoa</taxon>
        <taxon>Arthropoda</taxon>
        <taxon>Crustacea</taxon>
        <taxon>Multicrustacea</taxon>
        <taxon>Malacostraca</taxon>
        <taxon>Eumalacostraca</taxon>
        <taxon>Eucarida</taxon>
        <taxon>Decapoda</taxon>
        <taxon>Pleocyemata</taxon>
        <taxon>Astacidea</taxon>
        <taxon>Nephropoidea</taxon>
        <taxon>Nephropidae</taxon>
        <taxon>Homarus</taxon>
    </lineage>
</organism>
<keyword evidence="3" id="KW-1185">Reference proteome</keyword>
<keyword evidence="1" id="KW-1133">Transmembrane helix</keyword>
<proteinExistence type="predicted"/>
<evidence type="ECO:0000313" key="3">
    <source>
        <dbReference type="Proteomes" id="UP000747542"/>
    </source>
</evidence>
<gene>
    <name evidence="2" type="ORF">Hamer_G013173</name>
</gene>
<reference evidence="2" key="1">
    <citation type="journal article" date="2021" name="Sci. Adv.">
        <title>The American lobster genome reveals insights on longevity, neural, and immune adaptations.</title>
        <authorList>
            <person name="Polinski J.M."/>
            <person name="Zimin A.V."/>
            <person name="Clark K.F."/>
            <person name="Kohn A.B."/>
            <person name="Sadowski N."/>
            <person name="Timp W."/>
            <person name="Ptitsyn A."/>
            <person name="Khanna P."/>
            <person name="Romanova D.Y."/>
            <person name="Williams P."/>
            <person name="Greenwood S.J."/>
            <person name="Moroz L.L."/>
            <person name="Walt D.R."/>
            <person name="Bodnar A.G."/>
        </authorList>
    </citation>
    <scope>NUCLEOTIDE SEQUENCE</scope>
    <source>
        <strain evidence="2">GMGI-L3</strain>
    </source>
</reference>
<keyword evidence="1" id="KW-0812">Transmembrane</keyword>
<dbReference type="Proteomes" id="UP000747542">
    <property type="component" value="Unassembled WGS sequence"/>
</dbReference>
<dbReference type="EMBL" id="JAHLQT010024020">
    <property type="protein sequence ID" value="KAG7165663.1"/>
    <property type="molecule type" value="Genomic_DNA"/>
</dbReference>
<sequence>MPTLPVSKKPKVTKKRCSDNADDMDMCFLEELKKMREQTCNKKNLELLLLRRFRMNIKVVLLVLVTFVWVALGAPNVIKTPRDFPGQRRLGRTNYGTHSFGSTGYSRYPIARSSRRRNFG</sequence>
<feature type="transmembrane region" description="Helical" evidence="1">
    <location>
        <begin position="59"/>
        <end position="78"/>
    </location>
</feature>
<evidence type="ECO:0000313" key="2">
    <source>
        <dbReference type="EMBL" id="KAG7165663.1"/>
    </source>
</evidence>
<protein>
    <submittedName>
        <fullName evidence="2">Uncharacterized protein</fullName>
    </submittedName>
</protein>